<dbReference type="Pfam" id="PF03235">
    <property type="entry name" value="GmrSD_N"/>
    <property type="match status" value="1"/>
</dbReference>
<proteinExistence type="predicted"/>
<dbReference type="InterPro" id="IPR004919">
    <property type="entry name" value="GmrSD_N"/>
</dbReference>
<name>A0A2T1HMQ4_9HYPH</name>
<evidence type="ECO:0000313" key="2">
    <source>
        <dbReference type="EMBL" id="PSC02849.1"/>
    </source>
</evidence>
<dbReference type="PANTHER" id="PTHR39639:SF1">
    <property type="entry name" value="DUF262 DOMAIN-CONTAINING PROTEIN"/>
    <property type="match status" value="1"/>
</dbReference>
<dbReference type="AlphaFoldDB" id="A0A2T1HMQ4"/>
<evidence type="ECO:0000259" key="1">
    <source>
        <dbReference type="Pfam" id="PF03235"/>
    </source>
</evidence>
<gene>
    <name evidence="2" type="ORF">SLNSH_21875</name>
</gene>
<dbReference type="Proteomes" id="UP000239772">
    <property type="component" value="Unassembled WGS sequence"/>
</dbReference>
<comment type="caution">
    <text evidence="2">The sequence shown here is derived from an EMBL/GenBank/DDBJ whole genome shotgun (WGS) entry which is preliminary data.</text>
</comment>
<organism evidence="2 3">
    <name type="scientific">Alsobacter soli</name>
    <dbReference type="NCBI Taxonomy" id="2109933"/>
    <lineage>
        <taxon>Bacteria</taxon>
        <taxon>Pseudomonadati</taxon>
        <taxon>Pseudomonadota</taxon>
        <taxon>Alphaproteobacteria</taxon>
        <taxon>Hyphomicrobiales</taxon>
        <taxon>Alsobacteraceae</taxon>
        <taxon>Alsobacter</taxon>
    </lineage>
</organism>
<accession>A0A2T1HMQ4</accession>
<dbReference type="PANTHER" id="PTHR39639">
    <property type="entry name" value="CHROMOSOME 16, WHOLE GENOME SHOTGUN SEQUENCE"/>
    <property type="match status" value="1"/>
</dbReference>
<feature type="domain" description="GmrSD restriction endonucleases N-terminal" evidence="1">
    <location>
        <begin position="23"/>
        <end position="191"/>
    </location>
</feature>
<dbReference type="OrthoDB" id="9787127at2"/>
<reference evidence="3" key="1">
    <citation type="submission" date="2018-03" db="EMBL/GenBank/DDBJ databases">
        <authorList>
            <person name="Sun L."/>
            <person name="Liu H."/>
            <person name="Chen W."/>
            <person name="Huang K."/>
            <person name="Liu W."/>
            <person name="Gao X."/>
        </authorList>
    </citation>
    <scope>NUCLEOTIDE SEQUENCE [LARGE SCALE GENOMIC DNA]</scope>
    <source>
        <strain evidence="3">SH9</strain>
    </source>
</reference>
<dbReference type="RefSeq" id="WP_106339979.1">
    <property type="nucleotide sequence ID" value="NZ_PVZS01000036.1"/>
</dbReference>
<dbReference type="EMBL" id="PVZS01000036">
    <property type="protein sequence ID" value="PSC02849.1"/>
    <property type="molecule type" value="Genomic_DNA"/>
</dbReference>
<protein>
    <submittedName>
        <fullName evidence="2">DUF262 domain-containing protein</fullName>
    </submittedName>
</protein>
<evidence type="ECO:0000313" key="3">
    <source>
        <dbReference type="Proteomes" id="UP000239772"/>
    </source>
</evidence>
<keyword evidence="3" id="KW-1185">Reference proteome</keyword>
<sequence>MLANEIESAQRLVRTDAYQMSIGEIVSMYENQEIAIDPEFQRLFRWDISQKSKLIESLLLGIPLPSIFVFEKEDGTWELVDGLQRLSTVLEFMGKLREPDGTFKVPSILEATKYLPSLHNVVWERSENITGIELDEQVPLDKTQQLAIRRGRLGVEILKRPSDERTKYDLFQRLNAGGTQANAQELRNCIILMVNASYYRAIRSAADDPHFKAMLSISEEQEERQRHVEMAVRFLVHAKVPYDGLLDVEEYIDEGIVSLAKEGSNDEDVRLVKSTFSLLHEVAGGNALRRFQNGNYIGKVGLVGLEGIAVGVAKNLGAIEALGFQDARDFVAEKMREFWVQPQAANFTSPGLRGTVRIQRTVKFGEAWFRP</sequence>